<evidence type="ECO:0000256" key="3">
    <source>
        <dbReference type="ARBA" id="ARBA00022723"/>
    </source>
</evidence>
<evidence type="ECO:0000256" key="2">
    <source>
        <dbReference type="ARBA" id="ARBA00022617"/>
    </source>
</evidence>
<evidence type="ECO:0000256" key="4">
    <source>
        <dbReference type="ARBA" id="ARBA00023004"/>
    </source>
</evidence>
<feature type="binding site" description="axial binding residue" evidence="5">
    <location>
        <position position="465"/>
    </location>
    <ligand>
        <name>heme</name>
        <dbReference type="ChEBI" id="CHEBI:30413"/>
    </ligand>
    <ligandPart>
        <name>Fe</name>
        <dbReference type="ChEBI" id="CHEBI:18248"/>
    </ligandPart>
</feature>
<dbReference type="SUPFAM" id="SSF48264">
    <property type="entry name" value="Cytochrome P450"/>
    <property type="match status" value="1"/>
</dbReference>
<dbReference type="InterPro" id="IPR001128">
    <property type="entry name" value="Cyt_P450"/>
</dbReference>
<keyword evidence="7" id="KW-1133">Transmembrane helix</keyword>
<dbReference type="PANTHER" id="PTHR24304">
    <property type="entry name" value="CYTOCHROME P450 FAMILY 7"/>
    <property type="match status" value="1"/>
</dbReference>
<dbReference type="InterPro" id="IPR050529">
    <property type="entry name" value="CYP450_sterol_14alpha_dmase"/>
</dbReference>
<comment type="caution">
    <text evidence="8">The sequence shown here is derived from an EMBL/GenBank/DDBJ whole genome shotgun (WGS) entry which is preliminary data.</text>
</comment>
<evidence type="ECO:0000313" key="8">
    <source>
        <dbReference type="EMBL" id="KAL3759719.1"/>
    </source>
</evidence>
<keyword evidence="7" id="KW-0472">Membrane</keyword>
<evidence type="ECO:0000256" key="5">
    <source>
        <dbReference type="PIRSR" id="PIRSR602403-1"/>
    </source>
</evidence>
<dbReference type="InterPro" id="IPR036396">
    <property type="entry name" value="Cyt_P450_sf"/>
</dbReference>
<reference evidence="8 9" key="1">
    <citation type="submission" date="2024-10" db="EMBL/GenBank/DDBJ databases">
        <title>Updated reference genomes for cyclostephanoid diatoms.</title>
        <authorList>
            <person name="Roberts W.R."/>
            <person name="Alverson A.J."/>
        </authorList>
    </citation>
    <scope>NUCLEOTIDE SEQUENCE [LARGE SCALE GENOMIC DNA]</scope>
    <source>
        <strain evidence="8 9">AJA232-27</strain>
    </source>
</reference>
<evidence type="ECO:0000256" key="7">
    <source>
        <dbReference type="SAM" id="Phobius"/>
    </source>
</evidence>
<keyword evidence="6" id="KW-0560">Oxidoreductase</keyword>
<proteinExistence type="inferred from homology"/>
<dbReference type="PROSITE" id="PS00086">
    <property type="entry name" value="CYTOCHROME_P450"/>
    <property type="match status" value="1"/>
</dbReference>
<keyword evidence="9" id="KW-1185">Reference proteome</keyword>
<sequence length="519" mass="58166">MTIANQMLPLGFGGGLGFSNANAATAGPSDMLLALVSLLALLTLLYATFVFRPRTKGGKFGPPIVTTSPVCGIPVIGTIIEFGKSPVKMVQRCYEDYGPVFTVPFFHKRLTFLIGPEAQEPFFKAPDEILSQNEVYGFMKPVFGPGIVYDASKKNRQVQFQSMAHGLRTARLKGYTAKIERETRQYLQSSWGEESGTVDLFHALSELTILTSSRCLHGDDVRENLFKEVSELYHDLDRGLTPLTVFFPNAPTEAHKKRNEARNKMVELFSKVIKNRRENPDVKHSDGTDILSIFMETKYKDGSPITDEQVTGLLIALLFAGQHTSCITSTWTSLFILNNPDIVKRVVDEQKAIFDSNPDADVDYKMVNEDMPLLHDCMKEALRLCPPLILLIRYALKEVKVQAAGKEYIIPKGDMVLISPSVGMRLPEVFKDPNKFDPDRFGPGREEDKSSPFAYMGFGGGMHSCMGQNFAFVQVKTILSVLFREYEMEMVSETMPEIDYAAMVVGPKGDCRIRYKKRR</sequence>
<evidence type="ECO:0000256" key="6">
    <source>
        <dbReference type="RuleBase" id="RU000461"/>
    </source>
</evidence>
<dbReference type="CDD" id="cd11042">
    <property type="entry name" value="CYP51-like"/>
    <property type="match status" value="1"/>
</dbReference>
<dbReference type="EMBL" id="JALLBG020000197">
    <property type="protein sequence ID" value="KAL3759719.1"/>
    <property type="molecule type" value="Genomic_DNA"/>
</dbReference>
<protein>
    <submittedName>
        <fullName evidence="8">Uncharacterized protein</fullName>
    </submittedName>
</protein>
<evidence type="ECO:0000313" key="9">
    <source>
        <dbReference type="Proteomes" id="UP001530293"/>
    </source>
</evidence>
<dbReference type="InterPro" id="IPR017972">
    <property type="entry name" value="Cyt_P450_CS"/>
</dbReference>
<name>A0ABD3MAS7_9STRA</name>
<dbReference type="Proteomes" id="UP001530293">
    <property type="component" value="Unassembled WGS sequence"/>
</dbReference>
<comment type="similarity">
    <text evidence="1 6">Belongs to the cytochrome P450 family.</text>
</comment>
<dbReference type="GO" id="GO:0004497">
    <property type="term" value="F:monooxygenase activity"/>
    <property type="evidence" value="ECO:0007669"/>
    <property type="project" value="UniProtKB-KW"/>
</dbReference>
<keyword evidence="3 5" id="KW-0479">Metal-binding</keyword>
<feature type="transmembrane region" description="Helical" evidence="7">
    <location>
        <begin position="33"/>
        <end position="51"/>
    </location>
</feature>
<dbReference type="PRINTS" id="PR00385">
    <property type="entry name" value="P450"/>
</dbReference>
<keyword evidence="2 5" id="KW-0349">Heme</keyword>
<keyword evidence="6" id="KW-0503">Monooxygenase</keyword>
<dbReference type="InterPro" id="IPR002403">
    <property type="entry name" value="Cyt_P450_E_grp-IV"/>
</dbReference>
<accession>A0ABD3MAS7</accession>
<keyword evidence="7" id="KW-0812">Transmembrane</keyword>
<dbReference type="PANTHER" id="PTHR24304:SF2">
    <property type="entry name" value="24-HYDROXYCHOLESTEROL 7-ALPHA-HYDROXYLASE"/>
    <property type="match status" value="1"/>
</dbReference>
<comment type="cofactor">
    <cofactor evidence="5">
        <name>heme</name>
        <dbReference type="ChEBI" id="CHEBI:30413"/>
    </cofactor>
</comment>
<organism evidence="8 9">
    <name type="scientific">Discostella pseudostelligera</name>
    <dbReference type="NCBI Taxonomy" id="259834"/>
    <lineage>
        <taxon>Eukaryota</taxon>
        <taxon>Sar</taxon>
        <taxon>Stramenopiles</taxon>
        <taxon>Ochrophyta</taxon>
        <taxon>Bacillariophyta</taxon>
        <taxon>Coscinodiscophyceae</taxon>
        <taxon>Thalassiosirophycidae</taxon>
        <taxon>Stephanodiscales</taxon>
        <taxon>Stephanodiscaceae</taxon>
        <taxon>Discostella</taxon>
    </lineage>
</organism>
<gene>
    <name evidence="8" type="ORF">ACHAWU_008213</name>
</gene>
<evidence type="ECO:0000256" key="1">
    <source>
        <dbReference type="ARBA" id="ARBA00010617"/>
    </source>
</evidence>
<dbReference type="Pfam" id="PF00067">
    <property type="entry name" value="p450"/>
    <property type="match status" value="1"/>
</dbReference>
<dbReference type="GO" id="GO:0046872">
    <property type="term" value="F:metal ion binding"/>
    <property type="evidence" value="ECO:0007669"/>
    <property type="project" value="UniProtKB-KW"/>
</dbReference>
<keyword evidence="4 5" id="KW-0408">Iron</keyword>
<dbReference type="PRINTS" id="PR00465">
    <property type="entry name" value="EP450IV"/>
</dbReference>
<dbReference type="AlphaFoldDB" id="A0ABD3MAS7"/>
<dbReference type="Gene3D" id="1.10.630.10">
    <property type="entry name" value="Cytochrome P450"/>
    <property type="match status" value="1"/>
</dbReference>